<dbReference type="EMBL" id="JBBNAE010000003">
    <property type="protein sequence ID" value="KAK9137698.1"/>
    <property type="molecule type" value="Genomic_DNA"/>
</dbReference>
<protein>
    <submittedName>
        <fullName evidence="1">Uncharacterized protein</fullName>
    </submittedName>
</protein>
<name>A0AAP0JP80_9MAGN</name>
<evidence type="ECO:0000313" key="1">
    <source>
        <dbReference type="EMBL" id="KAK9137698.1"/>
    </source>
</evidence>
<dbReference type="Proteomes" id="UP001417504">
    <property type="component" value="Unassembled WGS sequence"/>
</dbReference>
<sequence length="279" mass="32127">MQLRVEFGFGEERELEYSYSDEEEFVFEEEIDVVLFLYGDVRRIDPIFFEEDFENFDEEPKFDSDGYDFVEDKLVFGEDGFVIEVVSLFEVSQVLEEVVRDVEVNNDSLGLIAKAKHVETSCDDFIVKVEKTREETKGDSSSDRDNAYNDEDCRSEECIDLIESNDGNIFDINKPPFFDDNDDAIVEEKVVFGYDGRVLEVTLLTSKSQVSVVVSWDEASSTKIRGCRDEVDNYLVEKVVETKVQFAAIKHFCSVTDDMDEELVGTLFKTLMEVENDEN</sequence>
<accession>A0AAP0JP80</accession>
<evidence type="ECO:0000313" key="2">
    <source>
        <dbReference type="Proteomes" id="UP001417504"/>
    </source>
</evidence>
<organism evidence="1 2">
    <name type="scientific">Stephania japonica</name>
    <dbReference type="NCBI Taxonomy" id="461633"/>
    <lineage>
        <taxon>Eukaryota</taxon>
        <taxon>Viridiplantae</taxon>
        <taxon>Streptophyta</taxon>
        <taxon>Embryophyta</taxon>
        <taxon>Tracheophyta</taxon>
        <taxon>Spermatophyta</taxon>
        <taxon>Magnoliopsida</taxon>
        <taxon>Ranunculales</taxon>
        <taxon>Menispermaceae</taxon>
        <taxon>Menispermoideae</taxon>
        <taxon>Cissampelideae</taxon>
        <taxon>Stephania</taxon>
    </lineage>
</organism>
<dbReference type="AlphaFoldDB" id="A0AAP0JP80"/>
<reference evidence="1 2" key="1">
    <citation type="submission" date="2024-01" db="EMBL/GenBank/DDBJ databases">
        <title>Genome assemblies of Stephania.</title>
        <authorList>
            <person name="Yang L."/>
        </authorList>
    </citation>
    <scope>NUCLEOTIDE SEQUENCE [LARGE SCALE GENOMIC DNA]</scope>
    <source>
        <strain evidence="1">QJT</strain>
        <tissue evidence="1">Leaf</tissue>
    </source>
</reference>
<comment type="caution">
    <text evidence="1">The sequence shown here is derived from an EMBL/GenBank/DDBJ whole genome shotgun (WGS) entry which is preliminary data.</text>
</comment>
<proteinExistence type="predicted"/>
<keyword evidence="2" id="KW-1185">Reference proteome</keyword>
<gene>
    <name evidence="1" type="ORF">Sjap_008292</name>
</gene>